<evidence type="ECO:0000313" key="2">
    <source>
        <dbReference type="EMBL" id="OUY06612.1"/>
    </source>
</evidence>
<dbReference type="RefSeq" id="WP_245809147.1">
    <property type="nucleotide sequence ID" value="NZ_NEXX01000004.1"/>
</dbReference>
<name>A0A1Z9YWK9_9GAMM</name>
<reference evidence="2 3" key="1">
    <citation type="submission" date="2017-05" db="EMBL/GenBank/DDBJ databases">
        <title>Acinetobacter populi ANC 5415 (= PBJ7), whole genome shotgun sequencing project.</title>
        <authorList>
            <person name="Nemec A."/>
            <person name="Radolfova-Krizova L."/>
        </authorList>
    </citation>
    <scope>NUCLEOTIDE SEQUENCE [LARGE SCALE GENOMIC DNA]</scope>
    <source>
        <strain evidence="2 3">PBJ7</strain>
    </source>
</reference>
<protein>
    <recommendedName>
        <fullName evidence="4">Porin</fullName>
    </recommendedName>
</protein>
<accession>A0A1Z9YWK9</accession>
<dbReference type="NCBIfam" id="TIGR02001">
    <property type="entry name" value="gcw_chp"/>
    <property type="match status" value="1"/>
</dbReference>
<evidence type="ECO:0000313" key="3">
    <source>
        <dbReference type="Proteomes" id="UP000196536"/>
    </source>
</evidence>
<gene>
    <name evidence="2" type="ORF">CAP51_11820</name>
</gene>
<comment type="caution">
    <text evidence="2">The sequence shown here is derived from an EMBL/GenBank/DDBJ whole genome shotgun (WGS) entry which is preliminary data.</text>
</comment>
<dbReference type="Proteomes" id="UP000196536">
    <property type="component" value="Unassembled WGS sequence"/>
</dbReference>
<evidence type="ECO:0000256" key="1">
    <source>
        <dbReference type="SAM" id="SignalP"/>
    </source>
</evidence>
<keyword evidence="3" id="KW-1185">Reference proteome</keyword>
<organism evidence="2 3">
    <name type="scientific">Acinetobacter populi</name>
    <dbReference type="NCBI Taxonomy" id="1582270"/>
    <lineage>
        <taxon>Bacteria</taxon>
        <taxon>Pseudomonadati</taxon>
        <taxon>Pseudomonadota</taxon>
        <taxon>Gammaproteobacteria</taxon>
        <taxon>Moraxellales</taxon>
        <taxon>Moraxellaceae</taxon>
        <taxon>Acinetobacter</taxon>
    </lineage>
</organism>
<sequence>MLFFKNQINSMIKSGLFLSTSLFSILSYADVSGNIGVVSDYYARGLDQTGGVSVQGNIDYNNASGFYLGSFSSNIKWYDKTGDGVFDSDVEWDFYTGYANKITDKLGYDLNLSYITFLNASKYNFIEGSASLNYQIDGSVPTNLSARVYFSPDRNGYLPSPKTQDESAWYVTTQADIQLKSDLILTPQVGYVFGDALDQKKVGGMDKFINYSLSLNKQFKEGFSAKFSYVGIDLDGHDNKIILGLNKSFSF</sequence>
<dbReference type="Pfam" id="PF09694">
    <property type="entry name" value="Gcw_chp"/>
    <property type="match status" value="1"/>
</dbReference>
<keyword evidence="1" id="KW-0732">Signal</keyword>
<dbReference type="InterPro" id="IPR010239">
    <property type="entry name" value="CHP02001"/>
</dbReference>
<dbReference type="EMBL" id="NEXX01000004">
    <property type="protein sequence ID" value="OUY06612.1"/>
    <property type="molecule type" value="Genomic_DNA"/>
</dbReference>
<feature type="chain" id="PRO_5012803761" description="Porin" evidence="1">
    <location>
        <begin position="30"/>
        <end position="251"/>
    </location>
</feature>
<evidence type="ECO:0008006" key="4">
    <source>
        <dbReference type="Google" id="ProtNLM"/>
    </source>
</evidence>
<dbReference type="AlphaFoldDB" id="A0A1Z9YWK9"/>
<proteinExistence type="predicted"/>
<feature type="signal peptide" evidence="1">
    <location>
        <begin position="1"/>
        <end position="29"/>
    </location>
</feature>